<dbReference type="EMBL" id="JAUSUP010000006">
    <property type="protein sequence ID" value="MDQ0352283.1"/>
    <property type="molecule type" value="Genomic_DNA"/>
</dbReference>
<dbReference type="InterPro" id="IPR010235">
    <property type="entry name" value="HepT"/>
</dbReference>
<dbReference type="SUPFAM" id="SSF81593">
    <property type="entry name" value="Nucleotidyltransferase substrate binding subunit/domain"/>
    <property type="match status" value="1"/>
</dbReference>
<name>A0ABU0DUZ5_9BACI</name>
<comment type="caution">
    <text evidence="1">The sequence shown here is derived from an EMBL/GenBank/DDBJ whole genome shotgun (WGS) entry which is preliminary data.</text>
</comment>
<dbReference type="RefSeq" id="WP_307068727.1">
    <property type="nucleotide sequence ID" value="NZ_JAUSUP010000006.1"/>
</dbReference>
<evidence type="ECO:0000313" key="2">
    <source>
        <dbReference type="Proteomes" id="UP001236723"/>
    </source>
</evidence>
<proteinExistence type="predicted"/>
<keyword evidence="2" id="KW-1185">Reference proteome</keyword>
<evidence type="ECO:0008006" key="3">
    <source>
        <dbReference type="Google" id="ProtNLM"/>
    </source>
</evidence>
<reference evidence="1 2" key="1">
    <citation type="submission" date="2023-07" db="EMBL/GenBank/DDBJ databases">
        <title>Genomic Encyclopedia of Type Strains, Phase IV (KMG-IV): sequencing the most valuable type-strain genomes for metagenomic binning, comparative biology and taxonomic classification.</title>
        <authorList>
            <person name="Goeker M."/>
        </authorList>
    </citation>
    <scope>NUCLEOTIDE SEQUENCE [LARGE SCALE GENOMIC DNA]</scope>
    <source>
        <strain evidence="1 2">DSM 15448</strain>
    </source>
</reference>
<protein>
    <recommendedName>
        <fullName evidence="3">Nucleotidyltransferase</fullName>
    </recommendedName>
</protein>
<dbReference type="Pfam" id="PF08780">
    <property type="entry name" value="NTase_sub_bind"/>
    <property type="match status" value="1"/>
</dbReference>
<evidence type="ECO:0000313" key="1">
    <source>
        <dbReference type="EMBL" id="MDQ0352283.1"/>
    </source>
</evidence>
<gene>
    <name evidence="1" type="ORF">J2R98_002117</name>
</gene>
<sequence>MESSKELRWKQRFDTFEQSFLMLAQYSEEIFEDDLEKAGFIHMFEVALEHGLTTIIDYLDAKNGVKVSSHRQAIKESAQYDFIAKEHDWMKALNRQNLTYYIHTKKVIEQLVVDIQAQYYEQLKHFYVTLKEEKES</sequence>
<accession>A0ABU0DUZ5</accession>
<dbReference type="Proteomes" id="UP001236723">
    <property type="component" value="Unassembled WGS sequence"/>
</dbReference>
<organism evidence="1 2">
    <name type="scientific">Alkalibacillus filiformis</name>
    <dbReference type="NCBI Taxonomy" id="200990"/>
    <lineage>
        <taxon>Bacteria</taxon>
        <taxon>Bacillati</taxon>
        <taxon>Bacillota</taxon>
        <taxon>Bacilli</taxon>
        <taxon>Bacillales</taxon>
        <taxon>Bacillaceae</taxon>
        <taxon>Alkalibacillus</taxon>
    </lineage>
</organism>
<dbReference type="Gene3D" id="1.20.120.330">
    <property type="entry name" value="Nucleotidyltransferases domain 2"/>
    <property type="match status" value="1"/>
</dbReference>